<sequence length="229" mass="26541">MAFLSFIYSNLSRFKRFKGLGFEAELWEDKQKEAADLIERLKNVVSIYTHETVMNDVLRGRFSDGVRWNNTWTLFNNLVSQHDVLGQKIDFSSLKRDVDSYFLFDMCMPAASAVQIAIENAKREARQKIDTEFGTPIRDAAGYGARIAKLNEITSRIEEPFTLSKSRNLARVAIDMAAVAREKLKSHFEIDLPLDQEMLDRLHAIESLYENRPVQVTDELILWADRWHH</sequence>
<name>A0A1H4JCQ4_9HYPH</name>
<reference evidence="2" key="1">
    <citation type="submission" date="2016-10" db="EMBL/GenBank/DDBJ databases">
        <authorList>
            <person name="Varghese N."/>
            <person name="Submissions S."/>
        </authorList>
    </citation>
    <scope>NUCLEOTIDE SEQUENCE [LARGE SCALE GENOMIC DNA]</scope>
    <source>
        <strain evidence="2">ES.061</strain>
    </source>
</reference>
<protein>
    <submittedName>
        <fullName evidence="1">Uncharacterized protein</fullName>
    </submittedName>
</protein>
<accession>A0A1H4JCQ4</accession>
<evidence type="ECO:0000313" key="2">
    <source>
        <dbReference type="Proteomes" id="UP000199064"/>
    </source>
</evidence>
<dbReference type="Proteomes" id="UP000199064">
    <property type="component" value="Unassembled WGS sequence"/>
</dbReference>
<organism evidence="1 2">
    <name type="scientific">Nitratireductor aquibiodomus</name>
    <dbReference type="NCBI Taxonomy" id="204799"/>
    <lineage>
        <taxon>Bacteria</taxon>
        <taxon>Pseudomonadati</taxon>
        <taxon>Pseudomonadota</taxon>
        <taxon>Alphaproteobacteria</taxon>
        <taxon>Hyphomicrobiales</taxon>
        <taxon>Phyllobacteriaceae</taxon>
        <taxon>Nitratireductor</taxon>
    </lineage>
</organism>
<gene>
    <name evidence="1" type="ORF">SAMN05216452_1186</name>
</gene>
<keyword evidence="2" id="KW-1185">Reference proteome</keyword>
<dbReference type="AlphaFoldDB" id="A0A1H4JCQ4"/>
<evidence type="ECO:0000313" key="1">
    <source>
        <dbReference type="EMBL" id="SEB43352.1"/>
    </source>
</evidence>
<dbReference type="EMBL" id="FNSL01000001">
    <property type="protein sequence ID" value="SEB43352.1"/>
    <property type="molecule type" value="Genomic_DNA"/>
</dbReference>
<proteinExistence type="predicted"/>